<reference evidence="1" key="1">
    <citation type="submission" date="2022-07" db="EMBL/GenBank/DDBJ databases">
        <title>Phylogenomic reconstructions and comparative analyses of Kickxellomycotina fungi.</title>
        <authorList>
            <person name="Reynolds N.K."/>
            <person name="Stajich J.E."/>
            <person name="Barry K."/>
            <person name="Grigoriev I.V."/>
            <person name="Crous P."/>
            <person name="Smith M.E."/>
        </authorList>
    </citation>
    <scope>NUCLEOTIDE SEQUENCE</scope>
    <source>
        <strain evidence="1">CBS 190363</strain>
    </source>
</reference>
<sequence>LELQCERYEMQIIRPIHHHTQKPHADIASQSRLAQLEQRLATQQTAHQAEALRLTAECN</sequence>
<dbReference type="Proteomes" id="UP001139981">
    <property type="component" value="Unassembled WGS sequence"/>
</dbReference>
<evidence type="ECO:0000313" key="2">
    <source>
        <dbReference type="Proteomes" id="UP001139981"/>
    </source>
</evidence>
<feature type="non-terminal residue" evidence="1">
    <location>
        <position position="1"/>
    </location>
</feature>
<comment type="caution">
    <text evidence="1">The sequence shown here is derived from an EMBL/GenBank/DDBJ whole genome shotgun (WGS) entry which is preliminary data.</text>
</comment>
<name>A0ACC1LY77_9FUNG</name>
<accession>A0ACC1LY77</accession>
<organism evidence="1 2">
    <name type="scientific">Coemansia aciculifera</name>
    <dbReference type="NCBI Taxonomy" id="417176"/>
    <lineage>
        <taxon>Eukaryota</taxon>
        <taxon>Fungi</taxon>
        <taxon>Fungi incertae sedis</taxon>
        <taxon>Zoopagomycota</taxon>
        <taxon>Kickxellomycotina</taxon>
        <taxon>Kickxellomycetes</taxon>
        <taxon>Kickxellales</taxon>
        <taxon>Kickxellaceae</taxon>
        <taxon>Coemansia</taxon>
    </lineage>
</organism>
<evidence type="ECO:0000313" key="1">
    <source>
        <dbReference type="EMBL" id="KAJ2889464.1"/>
    </source>
</evidence>
<gene>
    <name evidence="1" type="ORF">IWW38_004692</name>
</gene>
<dbReference type="EMBL" id="JANBVB010001823">
    <property type="protein sequence ID" value="KAJ2889464.1"/>
    <property type="molecule type" value="Genomic_DNA"/>
</dbReference>
<keyword evidence="2" id="KW-1185">Reference proteome</keyword>
<protein>
    <submittedName>
        <fullName evidence="1">Uncharacterized protein</fullName>
    </submittedName>
</protein>
<proteinExistence type="predicted"/>